<dbReference type="Proteomes" id="UP000308267">
    <property type="component" value="Unassembled WGS sequence"/>
</dbReference>
<dbReference type="GO" id="GO:0007017">
    <property type="term" value="P:microtubule-based process"/>
    <property type="evidence" value="ECO:0007669"/>
    <property type="project" value="InterPro"/>
</dbReference>
<dbReference type="PANTHER" id="PTHR11886:SF2">
    <property type="entry name" value="DYNEIN AXONEMAL LIGHT CHAIN 4"/>
    <property type="match status" value="1"/>
</dbReference>
<dbReference type="GO" id="GO:0005930">
    <property type="term" value="C:axoneme"/>
    <property type="evidence" value="ECO:0007669"/>
    <property type="project" value="UniProtKB-SubCell"/>
</dbReference>
<dbReference type="STRING" id="147828.A0A4V3SC61"/>
<name>A0A4V3SC61_OPIFE</name>
<proteinExistence type="inferred from homology"/>
<dbReference type="OrthoDB" id="6506078at2759"/>
<evidence type="ECO:0000256" key="9">
    <source>
        <dbReference type="ARBA" id="ARBA00023212"/>
    </source>
</evidence>
<dbReference type="GO" id="GO:0005874">
    <property type="term" value="C:microtubule"/>
    <property type="evidence" value="ECO:0007669"/>
    <property type="project" value="UniProtKB-KW"/>
</dbReference>
<keyword evidence="9 12" id="KW-0206">Cytoskeleton</keyword>
<dbReference type="CDD" id="cd21453">
    <property type="entry name" value="DLC-like_DNAL4"/>
    <property type="match status" value="1"/>
</dbReference>
<dbReference type="InterPro" id="IPR001372">
    <property type="entry name" value="Dynein_light_chain_typ-1/2"/>
</dbReference>
<evidence type="ECO:0000313" key="13">
    <source>
        <dbReference type="EMBL" id="TGZ55584.1"/>
    </source>
</evidence>
<organism evidence="13 14">
    <name type="scientific">Opisthorchis felineus</name>
    <dbReference type="NCBI Taxonomy" id="147828"/>
    <lineage>
        <taxon>Eukaryota</taxon>
        <taxon>Metazoa</taxon>
        <taxon>Spiralia</taxon>
        <taxon>Lophotrochozoa</taxon>
        <taxon>Platyhelminthes</taxon>
        <taxon>Trematoda</taxon>
        <taxon>Digenea</taxon>
        <taxon>Opisthorchiida</taxon>
        <taxon>Opisthorchiata</taxon>
        <taxon>Opisthorchiidae</taxon>
        <taxon>Opisthorchis</taxon>
    </lineage>
</organism>
<keyword evidence="5 12" id="KW-0493">Microtubule</keyword>
<dbReference type="EMBL" id="SJOL01009809">
    <property type="protein sequence ID" value="TGZ55584.1"/>
    <property type="molecule type" value="Genomic_DNA"/>
</dbReference>
<dbReference type="Gene3D" id="3.30.740.10">
    <property type="entry name" value="Protein Inhibitor Of Neuronal Nitric Oxide Synthase"/>
    <property type="match status" value="1"/>
</dbReference>
<keyword evidence="8 12" id="KW-0505">Motor protein</keyword>
<comment type="subunit">
    <text evidence="3">Consists of at least two heavy chains and a number of intermediate and light chains.</text>
</comment>
<evidence type="ECO:0000256" key="11">
    <source>
        <dbReference type="ARBA" id="ARBA00057688"/>
    </source>
</evidence>
<dbReference type="AlphaFoldDB" id="A0A4V3SC61"/>
<evidence type="ECO:0000256" key="1">
    <source>
        <dbReference type="ARBA" id="ARBA00004430"/>
    </source>
</evidence>
<dbReference type="InterPro" id="IPR037177">
    <property type="entry name" value="DLC_sf"/>
</dbReference>
<evidence type="ECO:0000256" key="6">
    <source>
        <dbReference type="ARBA" id="ARBA00023017"/>
    </source>
</evidence>
<keyword evidence="7" id="KW-0969">Cilium</keyword>
<protein>
    <recommendedName>
        <fullName evidence="12">Dynein light chain</fullName>
    </recommendedName>
</protein>
<evidence type="ECO:0000256" key="5">
    <source>
        <dbReference type="ARBA" id="ARBA00022701"/>
    </source>
</evidence>
<keyword evidence="4 12" id="KW-0963">Cytoplasm</keyword>
<comment type="subcellular location">
    <subcellularLocation>
        <location evidence="1">Cytoplasm</location>
        <location evidence="1">Cytoskeleton</location>
        <location evidence="1">Cilium axoneme</location>
    </subcellularLocation>
</comment>
<evidence type="ECO:0000313" key="14">
    <source>
        <dbReference type="Proteomes" id="UP000308267"/>
    </source>
</evidence>
<evidence type="ECO:0000256" key="8">
    <source>
        <dbReference type="ARBA" id="ARBA00023175"/>
    </source>
</evidence>
<dbReference type="Pfam" id="PF01221">
    <property type="entry name" value="Dynein_light"/>
    <property type="match status" value="1"/>
</dbReference>
<comment type="caution">
    <text evidence="13">The sequence shown here is derived from an EMBL/GenBank/DDBJ whole genome shotgun (WGS) entry which is preliminary data.</text>
</comment>
<evidence type="ECO:0000256" key="3">
    <source>
        <dbReference type="ARBA" id="ARBA00011655"/>
    </source>
</evidence>
<keyword evidence="10" id="KW-0966">Cell projection</keyword>
<evidence type="ECO:0000256" key="10">
    <source>
        <dbReference type="ARBA" id="ARBA00023273"/>
    </source>
</evidence>
<keyword evidence="14" id="KW-1185">Reference proteome</keyword>
<sequence>MATLEVEERIPQSAEDAKRVHTYPLIKQCDMYEDMRAEVTELCVTGCEKFPTDNEAAARFVKENVDKKFGSAWHVLIGEDFGFEVTHEVNNLLYMFCGGNLAILVWKCS</sequence>
<evidence type="ECO:0000256" key="12">
    <source>
        <dbReference type="RuleBase" id="RU365010"/>
    </source>
</evidence>
<evidence type="ECO:0000256" key="7">
    <source>
        <dbReference type="ARBA" id="ARBA00023069"/>
    </source>
</evidence>
<evidence type="ECO:0000256" key="4">
    <source>
        <dbReference type="ARBA" id="ARBA00022490"/>
    </source>
</evidence>
<reference evidence="13 14" key="1">
    <citation type="journal article" date="2019" name="BMC Genomics">
        <title>New insights from Opisthorchis felineus genome: update on genomics of the epidemiologically important liver flukes.</title>
        <authorList>
            <person name="Ershov N.I."/>
            <person name="Mordvinov V.A."/>
            <person name="Prokhortchouk E.B."/>
            <person name="Pakharukova M.Y."/>
            <person name="Gunbin K.V."/>
            <person name="Ustyantsev K."/>
            <person name="Genaev M.A."/>
            <person name="Blinov A.G."/>
            <person name="Mazur A."/>
            <person name="Boulygina E."/>
            <person name="Tsygankova S."/>
            <person name="Khrameeva E."/>
            <person name="Chekanov N."/>
            <person name="Fan G."/>
            <person name="Xiao A."/>
            <person name="Zhang H."/>
            <person name="Xu X."/>
            <person name="Yang H."/>
            <person name="Solovyev V."/>
            <person name="Lee S.M."/>
            <person name="Liu X."/>
            <person name="Afonnikov D.A."/>
            <person name="Skryabin K.G."/>
        </authorList>
    </citation>
    <scope>NUCLEOTIDE SEQUENCE [LARGE SCALE GENOMIC DNA]</scope>
    <source>
        <strain evidence="13">AK-0245</strain>
        <tissue evidence="13">Whole organism</tissue>
    </source>
</reference>
<keyword evidence="6 12" id="KW-0243">Dynein</keyword>
<dbReference type="FunFam" id="3.30.740.10:FF:000002">
    <property type="entry name" value="Dynein light chain"/>
    <property type="match status" value="1"/>
</dbReference>
<dbReference type="PANTHER" id="PTHR11886">
    <property type="entry name" value="DYNEIN LIGHT CHAIN"/>
    <property type="match status" value="1"/>
</dbReference>
<evidence type="ECO:0000256" key="2">
    <source>
        <dbReference type="ARBA" id="ARBA00010156"/>
    </source>
</evidence>
<gene>
    <name evidence="13" type="ORF">CRM22_010355</name>
</gene>
<comment type="similarity">
    <text evidence="2 12">Belongs to the dynein light chain family.</text>
</comment>
<dbReference type="SMART" id="SM01375">
    <property type="entry name" value="Dynein_light"/>
    <property type="match status" value="1"/>
</dbReference>
<comment type="function">
    <text evidence="11">Force generating protein of respiratory cilia. Produces force towards the minus ends of microtubules. Dynein has ATPase activity.</text>
</comment>
<accession>A0A4V3SC61</accession>
<dbReference type="GO" id="GO:0030286">
    <property type="term" value="C:dynein complex"/>
    <property type="evidence" value="ECO:0007669"/>
    <property type="project" value="UniProtKB-KW"/>
</dbReference>
<dbReference type="SUPFAM" id="SSF54648">
    <property type="entry name" value="DLC"/>
    <property type="match status" value="1"/>
</dbReference>